<dbReference type="OrthoDB" id="598046at2"/>
<dbReference type="EMBL" id="LMBR01000025">
    <property type="protein sequence ID" value="KUL32443.1"/>
    <property type="molecule type" value="Genomic_DNA"/>
</dbReference>
<comment type="caution">
    <text evidence="3">The sequence shown here is derived from an EMBL/GenBank/DDBJ whole genome shotgun (WGS) entry which is preliminary data.</text>
</comment>
<reference evidence="3 4" key="1">
    <citation type="submission" date="2015-10" db="EMBL/GenBank/DDBJ databases">
        <title>Draft Genome Sequence of Chlorobium limicola strain Frasassi Growing under Artificial Lighting in the Frasassi Cave System.</title>
        <authorList>
            <person name="Mansor M."/>
            <person name="Macalady J."/>
        </authorList>
    </citation>
    <scope>NUCLEOTIDE SEQUENCE [LARGE SCALE GENOMIC DNA]</scope>
    <source>
        <strain evidence="3 4">Frasassi</strain>
    </source>
</reference>
<evidence type="ECO:0000256" key="1">
    <source>
        <dbReference type="SAM" id="MobiDB-lite"/>
    </source>
</evidence>
<evidence type="ECO:0000313" key="3">
    <source>
        <dbReference type="EMBL" id="KUL32443.1"/>
    </source>
</evidence>
<organism evidence="3 4">
    <name type="scientific">Chlorobium limicola</name>
    <dbReference type="NCBI Taxonomy" id="1092"/>
    <lineage>
        <taxon>Bacteria</taxon>
        <taxon>Pseudomonadati</taxon>
        <taxon>Chlorobiota</taxon>
        <taxon>Chlorobiia</taxon>
        <taxon>Chlorobiales</taxon>
        <taxon>Chlorobiaceae</taxon>
        <taxon>Chlorobium/Pelodictyon group</taxon>
        <taxon>Chlorobium</taxon>
    </lineage>
</organism>
<dbReference type="Pfam" id="PF02617">
    <property type="entry name" value="ClpS"/>
    <property type="match status" value="1"/>
</dbReference>
<accession>A0A101JSQ8</accession>
<proteinExistence type="predicted"/>
<dbReference type="AlphaFoldDB" id="A0A101JSQ8"/>
<keyword evidence="3" id="KW-0378">Hydrolase</keyword>
<dbReference type="GO" id="GO:0008233">
    <property type="term" value="F:peptidase activity"/>
    <property type="evidence" value="ECO:0007669"/>
    <property type="project" value="UniProtKB-KW"/>
</dbReference>
<name>A0A101JSQ8_CHLLI</name>
<evidence type="ECO:0000259" key="2">
    <source>
        <dbReference type="Pfam" id="PF02617"/>
    </source>
</evidence>
<gene>
    <name evidence="3" type="ORF">ASB62_01810</name>
</gene>
<feature type="compositionally biased region" description="Low complexity" evidence="1">
    <location>
        <begin position="8"/>
        <end position="21"/>
    </location>
</feature>
<dbReference type="SUPFAM" id="SSF54736">
    <property type="entry name" value="ClpS-like"/>
    <property type="match status" value="1"/>
</dbReference>
<sequence>MSNKRIASTETPTETLPSEKTAGTGHLDAYRVVLFNDEEHSFDEVIFQIIKAVNCSRSKAEKLTWEVHSRGRAIVFSGTIERCIYVSAVLEEISLKTEIQTG</sequence>
<dbReference type="RefSeq" id="WP_059138361.1">
    <property type="nucleotide sequence ID" value="NZ_LMBR01000025.1"/>
</dbReference>
<keyword evidence="4" id="KW-1185">Reference proteome</keyword>
<feature type="domain" description="Adaptor protein ClpS core" evidence="2">
    <location>
        <begin position="28"/>
        <end position="88"/>
    </location>
</feature>
<protein>
    <submittedName>
        <fullName evidence="3">Clp protease ClpS</fullName>
    </submittedName>
</protein>
<dbReference type="InterPro" id="IPR003769">
    <property type="entry name" value="ClpS_core"/>
</dbReference>
<dbReference type="GO" id="GO:0030163">
    <property type="term" value="P:protein catabolic process"/>
    <property type="evidence" value="ECO:0007669"/>
    <property type="project" value="InterPro"/>
</dbReference>
<dbReference type="Gene3D" id="3.30.1390.10">
    <property type="match status" value="1"/>
</dbReference>
<evidence type="ECO:0000313" key="4">
    <source>
        <dbReference type="Proteomes" id="UP000053937"/>
    </source>
</evidence>
<keyword evidence="3" id="KW-0645">Protease</keyword>
<dbReference type="GO" id="GO:0006508">
    <property type="term" value="P:proteolysis"/>
    <property type="evidence" value="ECO:0007669"/>
    <property type="project" value="UniProtKB-KW"/>
</dbReference>
<feature type="region of interest" description="Disordered" evidence="1">
    <location>
        <begin position="1"/>
        <end position="22"/>
    </location>
</feature>
<dbReference type="Proteomes" id="UP000053937">
    <property type="component" value="Unassembled WGS sequence"/>
</dbReference>
<dbReference type="InterPro" id="IPR014719">
    <property type="entry name" value="Ribosomal_bL12_C/ClpS-like"/>
</dbReference>